<dbReference type="InterPro" id="IPR003439">
    <property type="entry name" value="ABC_transporter-like_ATP-bd"/>
</dbReference>
<keyword evidence="2" id="KW-0547">Nucleotide-binding</keyword>
<dbReference type="PANTHER" id="PTHR42781:SF9">
    <property type="entry name" value="AMINO ACID ABC TRANSPORTER, ATP-BINDING PROTEIN-RELATED"/>
    <property type="match status" value="1"/>
</dbReference>
<evidence type="ECO:0000256" key="1">
    <source>
        <dbReference type="ARBA" id="ARBA00022448"/>
    </source>
</evidence>
<sequence length="209" mass="23266">MLRVENISKSFGDKKVLDNITFEVEKGDIAVVLGPSGVGKTTLIRCLSSLETIDSGRIEITERSREEEHPVGLVFQNFNLFPHLSAMENVAYPLQKVKRLSKEESEAKAKELLDSLGLEGLEGNYEFQLSGGQRQRVAIARALAMDPEYLCFDEPTSALDSELRDSVGETLKEIAKRGTGVIVITHDQVFARSHATKLYELGTELKRVR</sequence>
<accession>A0A7X5HT73</accession>
<dbReference type="InterPro" id="IPR017871">
    <property type="entry name" value="ABC_transporter-like_CS"/>
</dbReference>
<dbReference type="InterPro" id="IPR050093">
    <property type="entry name" value="ABC_SmlMolc_Importer"/>
</dbReference>
<dbReference type="Proteomes" id="UP000461585">
    <property type="component" value="Unassembled WGS sequence"/>
</dbReference>
<dbReference type="InterPro" id="IPR003593">
    <property type="entry name" value="AAA+_ATPase"/>
</dbReference>
<dbReference type="Gene3D" id="3.40.50.300">
    <property type="entry name" value="P-loop containing nucleotide triphosphate hydrolases"/>
    <property type="match status" value="1"/>
</dbReference>
<reference evidence="5 6" key="1">
    <citation type="submission" date="2020-01" db="EMBL/GenBank/DDBJ databases">
        <title>Anaeroalcalibacter tamaniensis gen. nov., sp. nov., moderately halophilic strictly anaerobic fermenter bacterium from mud volcano of Taman peninsula.</title>
        <authorList>
            <person name="Frolova A."/>
            <person name="Merkel A.Y."/>
            <person name="Slobodkin A.I."/>
        </authorList>
    </citation>
    <scope>NUCLEOTIDE SEQUENCE [LARGE SCALE GENOMIC DNA]</scope>
    <source>
        <strain evidence="5 6">F-3ap</strain>
    </source>
</reference>
<dbReference type="PROSITE" id="PS50893">
    <property type="entry name" value="ABC_TRANSPORTER_2"/>
    <property type="match status" value="1"/>
</dbReference>
<keyword evidence="3 5" id="KW-0067">ATP-binding</keyword>
<dbReference type="PROSITE" id="PS00211">
    <property type="entry name" value="ABC_TRANSPORTER_1"/>
    <property type="match status" value="1"/>
</dbReference>
<keyword evidence="1" id="KW-0813">Transport</keyword>
<gene>
    <name evidence="5" type="ORF">GXN74_00460</name>
</gene>
<dbReference type="Pfam" id="PF00005">
    <property type="entry name" value="ABC_tran"/>
    <property type="match status" value="1"/>
</dbReference>
<evidence type="ECO:0000313" key="6">
    <source>
        <dbReference type="Proteomes" id="UP000461585"/>
    </source>
</evidence>
<keyword evidence="6" id="KW-1185">Reference proteome</keyword>
<evidence type="ECO:0000313" key="5">
    <source>
        <dbReference type="EMBL" id="NDL66216.1"/>
    </source>
</evidence>
<proteinExistence type="predicted"/>
<dbReference type="RefSeq" id="WP_162368943.1">
    <property type="nucleotide sequence ID" value="NZ_JAAEEH010000001.1"/>
</dbReference>
<evidence type="ECO:0000256" key="2">
    <source>
        <dbReference type="ARBA" id="ARBA00022741"/>
    </source>
</evidence>
<dbReference type="GO" id="GO:0005524">
    <property type="term" value="F:ATP binding"/>
    <property type="evidence" value="ECO:0007669"/>
    <property type="project" value="UniProtKB-KW"/>
</dbReference>
<evidence type="ECO:0000259" key="4">
    <source>
        <dbReference type="PROSITE" id="PS50893"/>
    </source>
</evidence>
<feature type="domain" description="ABC transporter" evidence="4">
    <location>
        <begin position="2"/>
        <end position="208"/>
    </location>
</feature>
<dbReference type="AlphaFoldDB" id="A0A7X5HT73"/>
<dbReference type="InterPro" id="IPR027417">
    <property type="entry name" value="P-loop_NTPase"/>
</dbReference>
<protein>
    <submittedName>
        <fullName evidence="5">Amino acid ABC transporter ATP-binding protein</fullName>
    </submittedName>
</protein>
<evidence type="ECO:0000256" key="3">
    <source>
        <dbReference type="ARBA" id="ARBA00022840"/>
    </source>
</evidence>
<dbReference type="GO" id="GO:0016887">
    <property type="term" value="F:ATP hydrolysis activity"/>
    <property type="evidence" value="ECO:0007669"/>
    <property type="project" value="InterPro"/>
</dbReference>
<name>A0A7X5HT73_9FIRM</name>
<comment type="caution">
    <text evidence="5">The sequence shown here is derived from an EMBL/GenBank/DDBJ whole genome shotgun (WGS) entry which is preliminary data.</text>
</comment>
<dbReference type="SMART" id="SM00382">
    <property type="entry name" value="AAA"/>
    <property type="match status" value="1"/>
</dbReference>
<organism evidence="5 6">
    <name type="scientific">Anaerotalea alkaliphila</name>
    <dbReference type="NCBI Taxonomy" id="2662126"/>
    <lineage>
        <taxon>Bacteria</taxon>
        <taxon>Bacillati</taxon>
        <taxon>Bacillota</taxon>
        <taxon>Clostridia</taxon>
        <taxon>Eubacteriales</taxon>
        <taxon>Anaerotalea</taxon>
    </lineage>
</organism>
<dbReference type="PANTHER" id="PTHR42781">
    <property type="entry name" value="SPERMIDINE/PUTRESCINE IMPORT ATP-BINDING PROTEIN POTA"/>
    <property type="match status" value="1"/>
</dbReference>
<dbReference type="SUPFAM" id="SSF52540">
    <property type="entry name" value="P-loop containing nucleoside triphosphate hydrolases"/>
    <property type="match status" value="1"/>
</dbReference>
<dbReference type="EMBL" id="JAAEEH010000001">
    <property type="protein sequence ID" value="NDL66216.1"/>
    <property type="molecule type" value="Genomic_DNA"/>
</dbReference>